<protein>
    <submittedName>
        <fullName evidence="1">15494_t:CDS:1</fullName>
    </submittedName>
</protein>
<keyword evidence="2" id="KW-1185">Reference proteome</keyword>
<organism evidence="1 2">
    <name type="scientific">Acaulospora colombiana</name>
    <dbReference type="NCBI Taxonomy" id="27376"/>
    <lineage>
        <taxon>Eukaryota</taxon>
        <taxon>Fungi</taxon>
        <taxon>Fungi incertae sedis</taxon>
        <taxon>Mucoromycota</taxon>
        <taxon>Glomeromycotina</taxon>
        <taxon>Glomeromycetes</taxon>
        <taxon>Diversisporales</taxon>
        <taxon>Acaulosporaceae</taxon>
        <taxon>Acaulospora</taxon>
    </lineage>
</organism>
<name>A0ACA9L1L0_9GLOM</name>
<sequence length="268" mass="29996">MACKTEEVSRKMREVAIACAKSARKDKHLKDEKEFDKWHHTITKREPTIAATLCFDLSVEHPYKSLVEFYNGSKNAKGYKNEDLGNLFGNAWALINDSFLTTTSIFYKPNVIASAVIFIASKICGVQLNVEEKWWKKTKSSIYEIAEAVDDILEIYKLCKPKVVKKKKNGENSEESGNPLDNTEIENSVTISQNSDVSISETQTPRIESPDAKVDEFNKNEAPIGGDDEVEDGQISDDEKANGIEDVGLEVNGHAKMDWEANKDLPTS</sequence>
<evidence type="ECO:0000313" key="1">
    <source>
        <dbReference type="EMBL" id="CAG8506010.1"/>
    </source>
</evidence>
<gene>
    <name evidence="1" type="ORF">ACOLOM_LOCUS3008</name>
</gene>
<dbReference type="Proteomes" id="UP000789525">
    <property type="component" value="Unassembled WGS sequence"/>
</dbReference>
<proteinExistence type="predicted"/>
<evidence type="ECO:0000313" key="2">
    <source>
        <dbReference type="Proteomes" id="UP000789525"/>
    </source>
</evidence>
<reference evidence="1" key="1">
    <citation type="submission" date="2021-06" db="EMBL/GenBank/DDBJ databases">
        <authorList>
            <person name="Kallberg Y."/>
            <person name="Tangrot J."/>
            <person name="Rosling A."/>
        </authorList>
    </citation>
    <scope>NUCLEOTIDE SEQUENCE</scope>
    <source>
        <strain evidence="1">CL356</strain>
    </source>
</reference>
<comment type="caution">
    <text evidence="1">The sequence shown here is derived from an EMBL/GenBank/DDBJ whole genome shotgun (WGS) entry which is preliminary data.</text>
</comment>
<accession>A0ACA9L1L0</accession>
<dbReference type="EMBL" id="CAJVPT010004259">
    <property type="protein sequence ID" value="CAG8506010.1"/>
    <property type="molecule type" value="Genomic_DNA"/>
</dbReference>